<comment type="caution">
    <text evidence="2">The sequence shown here is derived from an EMBL/GenBank/DDBJ whole genome shotgun (WGS) entry which is preliminary data.</text>
</comment>
<reference evidence="2 3" key="1">
    <citation type="submission" date="2017-12" db="EMBL/GenBank/DDBJ databases">
        <title>High-resolution comparative analysis of great ape genomes.</title>
        <authorList>
            <person name="Pollen A."/>
            <person name="Hastie A."/>
            <person name="Hormozdiari F."/>
            <person name="Dougherty M."/>
            <person name="Liu R."/>
            <person name="Chaisson M."/>
            <person name="Hoppe E."/>
            <person name="Hill C."/>
            <person name="Pang A."/>
            <person name="Hillier L."/>
            <person name="Baker C."/>
            <person name="Armstrong J."/>
            <person name="Shendure J."/>
            <person name="Paten B."/>
            <person name="Wilson R."/>
            <person name="Chao H."/>
            <person name="Schneider V."/>
            <person name="Ventura M."/>
            <person name="Kronenberg Z."/>
            <person name="Murali S."/>
            <person name="Gordon D."/>
            <person name="Cantsilieris S."/>
            <person name="Munson K."/>
            <person name="Nelson B."/>
            <person name="Raja A."/>
            <person name="Underwood J."/>
            <person name="Diekhans M."/>
            <person name="Fiddes I."/>
            <person name="Haussler D."/>
            <person name="Eichler E."/>
        </authorList>
    </citation>
    <scope>NUCLEOTIDE SEQUENCE [LARGE SCALE GENOMIC DNA]</scope>
    <source>
        <strain evidence="2">Yerkes chimp pedigree #C0471</strain>
    </source>
</reference>
<dbReference type="AlphaFoldDB" id="A0A2J8P7L4"/>
<protein>
    <submittedName>
        <fullName evidence="2">PXK isoform 5</fullName>
    </submittedName>
</protein>
<gene>
    <name evidence="2" type="ORF">CK820_G0004869</name>
</gene>
<dbReference type="EMBL" id="NBAG03000218">
    <property type="protein sequence ID" value="PNI80015.1"/>
    <property type="molecule type" value="Genomic_DNA"/>
</dbReference>
<evidence type="ECO:0000256" key="1">
    <source>
        <dbReference type="SAM" id="MobiDB-lite"/>
    </source>
</evidence>
<feature type="compositionally biased region" description="Low complexity" evidence="1">
    <location>
        <begin position="19"/>
        <end position="36"/>
    </location>
</feature>
<evidence type="ECO:0000313" key="2">
    <source>
        <dbReference type="EMBL" id="PNI80015.1"/>
    </source>
</evidence>
<sequence>KKSKRSALENSEEHSAKYSNSNNSGSGASSPLTSPSSPTPPSTSVEHAPF</sequence>
<organism evidence="2 3">
    <name type="scientific">Pan troglodytes</name>
    <name type="common">Chimpanzee</name>
    <dbReference type="NCBI Taxonomy" id="9598"/>
    <lineage>
        <taxon>Eukaryota</taxon>
        <taxon>Metazoa</taxon>
        <taxon>Chordata</taxon>
        <taxon>Craniata</taxon>
        <taxon>Vertebrata</taxon>
        <taxon>Euteleostomi</taxon>
        <taxon>Mammalia</taxon>
        <taxon>Eutheria</taxon>
        <taxon>Euarchontoglires</taxon>
        <taxon>Primates</taxon>
        <taxon>Haplorrhini</taxon>
        <taxon>Catarrhini</taxon>
        <taxon>Hominidae</taxon>
        <taxon>Pan</taxon>
    </lineage>
</organism>
<dbReference type="Proteomes" id="UP000236370">
    <property type="component" value="Unassembled WGS sequence"/>
</dbReference>
<evidence type="ECO:0000313" key="3">
    <source>
        <dbReference type="Proteomes" id="UP000236370"/>
    </source>
</evidence>
<feature type="non-terminal residue" evidence="2">
    <location>
        <position position="1"/>
    </location>
</feature>
<proteinExistence type="predicted"/>
<name>A0A2J8P7L4_PANTR</name>
<feature type="region of interest" description="Disordered" evidence="1">
    <location>
        <begin position="1"/>
        <end position="50"/>
    </location>
</feature>
<accession>A0A2J8P7L4</accession>